<comment type="caution">
    <text evidence="2">The sequence shown here is derived from an EMBL/GenBank/DDBJ whole genome shotgun (WGS) entry which is preliminary data.</text>
</comment>
<dbReference type="EMBL" id="JAUSUN010000005">
    <property type="protein sequence ID" value="MDQ0412901.1"/>
    <property type="molecule type" value="Genomic_DNA"/>
</dbReference>
<evidence type="ECO:0000313" key="2">
    <source>
        <dbReference type="EMBL" id="MDQ0412901.1"/>
    </source>
</evidence>
<accession>A0ABU0FTH0</accession>
<evidence type="ECO:0000256" key="1">
    <source>
        <dbReference type="SAM" id="Phobius"/>
    </source>
</evidence>
<dbReference type="RefSeq" id="WP_307191441.1">
    <property type="nucleotide sequence ID" value="NZ_JAUSUN010000005.1"/>
</dbReference>
<evidence type="ECO:0000313" key="3">
    <source>
        <dbReference type="Proteomes" id="UP001242313"/>
    </source>
</evidence>
<sequence length="59" mass="6544">MDPQVVVPVEIREMTRVETEKGNINVIHEITFGDLIVSTSIIALLIFLVLSRVIGGRPN</sequence>
<organism evidence="2 3">
    <name type="scientific">Mesobacillus stamsii</name>
    <dbReference type="NCBI Taxonomy" id="225347"/>
    <lineage>
        <taxon>Bacteria</taxon>
        <taxon>Bacillati</taxon>
        <taxon>Bacillota</taxon>
        <taxon>Bacilli</taxon>
        <taxon>Bacillales</taxon>
        <taxon>Bacillaceae</taxon>
        <taxon>Mesobacillus</taxon>
    </lineage>
</organism>
<protein>
    <submittedName>
        <fullName evidence="2">Uncharacterized protein</fullName>
    </submittedName>
</protein>
<keyword evidence="1" id="KW-1133">Transmembrane helix</keyword>
<reference evidence="2 3" key="1">
    <citation type="submission" date="2023-07" db="EMBL/GenBank/DDBJ databases">
        <title>Genomic Encyclopedia of Type Strains, Phase IV (KMG-IV): sequencing the most valuable type-strain genomes for metagenomic binning, comparative biology and taxonomic classification.</title>
        <authorList>
            <person name="Goeker M."/>
        </authorList>
    </citation>
    <scope>NUCLEOTIDE SEQUENCE [LARGE SCALE GENOMIC DNA]</scope>
    <source>
        <strain evidence="2 3">DSM 19598</strain>
    </source>
</reference>
<dbReference type="Proteomes" id="UP001242313">
    <property type="component" value="Unassembled WGS sequence"/>
</dbReference>
<keyword evidence="1" id="KW-0812">Transmembrane</keyword>
<name>A0ABU0FTH0_9BACI</name>
<gene>
    <name evidence="2" type="ORF">J2S25_001083</name>
</gene>
<keyword evidence="3" id="KW-1185">Reference proteome</keyword>
<feature type="transmembrane region" description="Helical" evidence="1">
    <location>
        <begin position="35"/>
        <end position="55"/>
    </location>
</feature>
<proteinExistence type="predicted"/>
<keyword evidence="1" id="KW-0472">Membrane</keyword>